<gene>
    <name evidence="5" type="ORF">AA314_06943</name>
    <name evidence="6" type="ORF">ATI61_102379</name>
</gene>
<dbReference type="GO" id="GO:0043720">
    <property type="term" value="F:3-keto-5-aminohexanoate cleavage activity"/>
    <property type="evidence" value="ECO:0007669"/>
    <property type="project" value="InterPro"/>
</dbReference>
<dbReference type="InterPro" id="IPR008567">
    <property type="entry name" value="BKACE"/>
</dbReference>
<evidence type="ECO:0000313" key="7">
    <source>
        <dbReference type="Proteomes" id="UP000035579"/>
    </source>
</evidence>
<dbReference type="GO" id="GO:0046872">
    <property type="term" value="F:metal ion binding"/>
    <property type="evidence" value="ECO:0007669"/>
    <property type="project" value="UniProtKB-KW"/>
</dbReference>
<organism evidence="5 7">
    <name type="scientific">Archangium gephyra</name>
    <dbReference type="NCBI Taxonomy" id="48"/>
    <lineage>
        <taxon>Bacteria</taxon>
        <taxon>Pseudomonadati</taxon>
        <taxon>Myxococcota</taxon>
        <taxon>Myxococcia</taxon>
        <taxon>Myxococcales</taxon>
        <taxon>Cystobacterineae</taxon>
        <taxon>Archangiaceae</taxon>
        <taxon>Archangium</taxon>
    </lineage>
</organism>
<keyword evidence="4" id="KW-0862">Zinc</keyword>
<keyword evidence="8" id="KW-1185">Reference proteome</keyword>
<dbReference type="PANTHER" id="PTHR37418:SF2">
    <property type="entry name" value="3-KETO-5-AMINOHEXANOATE CLEAVAGE ENZYME"/>
    <property type="match status" value="1"/>
</dbReference>
<accession>A0AAC8QCQ0</accession>
<dbReference type="KEGG" id="age:AA314_06943"/>
<keyword evidence="3" id="KW-0479">Metal-binding</keyword>
<dbReference type="Pfam" id="PF05853">
    <property type="entry name" value="BKACE"/>
    <property type="match status" value="1"/>
</dbReference>
<evidence type="ECO:0000313" key="6">
    <source>
        <dbReference type="EMBL" id="REG36005.1"/>
    </source>
</evidence>
<comment type="cofactor">
    <cofactor evidence="1">
        <name>Zn(2+)</name>
        <dbReference type="ChEBI" id="CHEBI:29105"/>
    </cofactor>
</comment>
<evidence type="ECO:0000256" key="4">
    <source>
        <dbReference type="ARBA" id="ARBA00022833"/>
    </source>
</evidence>
<dbReference type="InterPro" id="IPR013785">
    <property type="entry name" value="Aldolase_TIM"/>
</dbReference>
<dbReference type="RefSeq" id="WP_047858884.1">
    <property type="nucleotide sequence ID" value="NZ_CP011509.1"/>
</dbReference>
<dbReference type="Proteomes" id="UP000035579">
    <property type="component" value="Chromosome"/>
</dbReference>
<name>A0AAC8QCQ0_9BACT</name>
<dbReference type="AlphaFoldDB" id="A0AAC8QCQ0"/>
<evidence type="ECO:0000313" key="8">
    <source>
        <dbReference type="Proteomes" id="UP000256345"/>
    </source>
</evidence>
<reference evidence="6 8" key="2">
    <citation type="submission" date="2018-08" db="EMBL/GenBank/DDBJ databases">
        <title>Genomic Encyclopedia of Archaeal and Bacterial Type Strains, Phase II (KMG-II): from individual species to whole genera.</title>
        <authorList>
            <person name="Goeker M."/>
        </authorList>
    </citation>
    <scope>NUCLEOTIDE SEQUENCE [LARGE SCALE GENOMIC DNA]</scope>
    <source>
        <strain evidence="6 8">DSM 2261</strain>
    </source>
</reference>
<sequence>MPLSKDKVIVTCALTGVLAKRDQCPYLPYSPVEIGEEARRAYEAGAAVVHIHGREPDTGDQTWSADIYGQIQEEVRKRSPIIVNFSTGGFNMGVDSEEAKKERLAYVWKTKPEMAALNMGSMNYAKYSEKRKDFVFDFVFPNPFSDILLATDAMREGGVKPELECFDMGHIHNAEPLLAMGALKGPLQYSFILGVLGGVAPTAENLLAMARQVRPEDTWEVIGISKVQWKLVAAALVLGGNLRVGLEDNFYLDPAGKEMAKGNGPLVEKAVRLARDIGREPMSPDEARAALGIGKAWA</sequence>
<dbReference type="EMBL" id="QUMU01000002">
    <property type="protein sequence ID" value="REG36005.1"/>
    <property type="molecule type" value="Genomic_DNA"/>
</dbReference>
<protein>
    <submittedName>
        <fullName evidence="6">Uncharacterized protein (DUF849 family)</fullName>
    </submittedName>
</protein>
<dbReference type="EMBL" id="CP011509">
    <property type="protein sequence ID" value="AKJ05317.1"/>
    <property type="molecule type" value="Genomic_DNA"/>
</dbReference>
<evidence type="ECO:0000256" key="3">
    <source>
        <dbReference type="ARBA" id="ARBA00022723"/>
    </source>
</evidence>
<proteinExistence type="predicted"/>
<dbReference type="PANTHER" id="PTHR37418">
    <property type="entry name" value="3-KETO-5-AMINOHEXANOATE CLEAVAGE ENZYME-RELATED"/>
    <property type="match status" value="1"/>
</dbReference>
<dbReference type="Proteomes" id="UP000256345">
    <property type="component" value="Unassembled WGS sequence"/>
</dbReference>
<keyword evidence="2" id="KW-0808">Transferase</keyword>
<dbReference type="Gene3D" id="3.20.20.70">
    <property type="entry name" value="Aldolase class I"/>
    <property type="match status" value="1"/>
</dbReference>
<evidence type="ECO:0000256" key="2">
    <source>
        <dbReference type="ARBA" id="ARBA00022679"/>
    </source>
</evidence>
<evidence type="ECO:0000313" key="5">
    <source>
        <dbReference type="EMBL" id="AKJ05317.1"/>
    </source>
</evidence>
<reference evidence="5 7" key="1">
    <citation type="submission" date="2015-05" db="EMBL/GenBank/DDBJ databases">
        <title>Genome assembly of Archangium gephyra DSM 2261.</title>
        <authorList>
            <person name="Sharma G."/>
            <person name="Subramanian S."/>
        </authorList>
    </citation>
    <scope>NUCLEOTIDE SEQUENCE [LARGE SCALE GENOMIC DNA]</scope>
    <source>
        <strain evidence="5 7">DSM 2261</strain>
    </source>
</reference>
<evidence type="ECO:0000256" key="1">
    <source>
        <dbReference type="ARBA" id="ARBA00001947"/>
    </source>
</evidence>